<keyword evidence="6" id="KW-0560">Oxidoreductase</keyword>
<feature type="region of interest" description="Disordered" evidence="12">
    <location>
        <begin position="213"/>
        <end position="240"/>
    </location>
</feature>
<evidence type="ECO:0000256" key="10">
    <source>
        <dbReference type="ARBA" id="ARBA00023180"/>
    </source>
</evidence>
<keyword evidence="9" id="KW-1015">Disulfide bond</keyword>
<dbReference type="GO" id="GO:0004497">
    <property type="term" value="F:monooxygenase activity"/>
    <property type="evidence" value="ECO:0007669"/>
    <property type="project" value="UniProtKB-KW"/>
</dbReference>
<dbReference type="Pfam" id="PF22810">
    <property type="entry name" value="LPMO_AA14"/>
    <property type="match status" value="1"/>
</dbReference>
<evidence type="ECO:0000256" key="1">
    <source>
        <dbReference type="ARBA" id="ARBA00001973"/>
    </source>
</evidence>
<evidence type="ECO:0000313" key="15">
    <source>
        <dbReference type="Proteomes" id="UP001212841"/>
    </source>
</evidence>
<name>A0AAD5SKL4_9FUNG</name>
<dbReference type="InterPro" id="IPR054497">
    <property type="entry name" value="LPMO_AA14"/>
</dbReference>
<evidence type="ECO:0000256" key="4">
    <source>
        <dbReference type="ARBA" id="ARBA00022723"/>
    </source>
</evidence>
<dbReference type="PANTHER" id="PTHR36182:SF1">
    <property type="entry name" value="PROTEIN, PUTATIVE (AFU_ORTHOLOGUE AFUA_6G10930)-RELATED"/>
    <property type="match status" value="1"/>
</dbReference>
<evidence type="ECO:0000256" key="13">
    <source>
        <dbReference type="SAM" id="SignalP"/>
    </source>
</evidence>
<gene>
    <name evidence="14" type="ORF">HK097_011178</name>
</gene>
<keyword evidence="3" id="KW-0964">Secreted</keyword>
<evidence type="ECO:0000256" key="8">
    <source>
        <dbReference type="ARBA" id="ARBA00023033"/>
    </source>
</evidence>
<dbReference type="EMBL" id="JADGJD010000009">
    <property type="protein sequence ID" value="KAJ3057173.1"/>
    <property type="molecule type" value="Genomic_DNA"/>
</dbReference>
<protein>
    <recommendedName>
        <fullName evidence="16">Lytic polysaccharide monooxygenase 9</fullName>
    </recommendedName>
</protein>
<evidence type="ECO:0000256" key="9">
    <source>
        <dbReference type="ARBA" id="ARBA00023157"/>
    </source>
</evidence>
<evidence type="ECO:0000256" key="6">
    <source>
        <dbReference type="ARBA" id="ARBA00023002"/>
    </source>
</evidence>
<feature type="signal peptide" evidence="13">
    <location>
        <begin position="1"/>
        <end position="16"/>
    </location>
</feature>
<evidence type="ECO:0000256" key="5">
    <source>
        <dbReference type="ARBA" id="ARBA00022729"/>
    </source>
</evidence>
<evidence type="ECO:0000256" key="12">
    <source>
        <dbReference type="SAM" id="MobiDB-lite"/>
    </source>
</evidence>
<evidence type="ECO:0000256" key="2">
    <source>
        <dbReference type="ARBA" id="ARBA00004613"/>
    </source>
</evidence>
<dbReference type="PANTHER" id="PTHR36182">
    <property type="entry name" value="PROTEIN, PUTATIVE (AFU_ORTHOLOGUE AFUA_6G10930)-RELATED"/>
    <property type="match status" value="1"/>
</dbReference>
<dbReference type="Proteomes" id="UP001212841">
    <property type="component" value="Unassembled WGS sequence"/>
</dbReference>
<feature type="compositionally biased region" description="Polar residues" evidence="12">
    <location>
        <begin position="219"/>
        <end position="240"/>
    </location>
</feature>
<keyword evidence="5 13" id="KW-0732">Signal</keyword>
<accession>A0AAD5SKL4</accession>
<dbReference type="Gene3D" id="2.70.50.70">
    <property type="match status" value="1"/>
</dbReference>
<feature type="chain" id="PRO_5041961006" description="Lytic polysaccharide monooxygenase 9" evidence="13">
    <location>
        <begin position="17"/>
        <end position="278"/>
    </location>
</feature>
<evidence type="ECO:0000256" key="7">
    <source>
        <dbReference type="ARBA" id="ARBA00023008"/>
    </source>
</evidence>
<keyword evidence="10" id="KW-0325">Glycoprotein</keyword>
<sequence length="278" mass="29379">MKSFAAALLLPTLVSAHMRIGLPSTWGGNDWSLETPLNSGTSNWFCAGRGRSNAAPTELKAGGTLSVPVICGEASDQPDNGVSICSGDTAAFHKGGGCGIAISYKDPKVIGDFHLISVNHNCPDRGARVNFELPSNLPNGDAVCSWTWVPNPEGSADEMYMNCFNCKVTGGTSGTITKAATPLYWGVPGAPGGYNRPQYNKNFPNGRQHIEVSGGSAPRPTTTYKAPSTTKAPAHTTTYKAPNKTTSTVKVVTTHVGGKKIIRIIRIIRVVRIVKPKA</sequence>
<keyword evidence="7" id="KW-0186">Copper</keyword>
<reference evidence="14" key="1">
    <citation type="submission" date="2020-05" db="EMBL/GenBank/DDBJ databases">
        <title>Phylogenomic resolution of chytrid fungi.</title>
        <authorList>
            <person name="Stajich J.E."/>
            <person name="Amses K."/>
            <person name="Simmons R."/>
            <person name="Seto K."/>
            <person name="Myers J."/>
            <person name="Bonds A."/>
            <person name="Quandt C.A."/>
            <person name="Barry K."/>
            <person name="Liu P."/>
            <person name="Grigoriev I."/>
            <person name="Longcore J.E."/>
            <person name="James T.Y."/>
        </authorList>
    </citation>
    <scope>NUCLEOTIDE SEQUENCE</scope>
    <source>
        <strain evidence="14">JEL0318</strain>
    </source>
</reference>
<comment type="similarity">
    <text evidence="11">Belongs to the polysaccharide monooxygenase AA14 family.</text>
</comment>
<comment type="subcellular location">
    <subcellularLocation>
        <location evidence="2">Secreted</location>
    </subcellularLocation>
</comment>
<organism evidence="14 15">
    <name type="scientific">Rhizophlyctis rosea</name>
    <dbReference type="NCBI Taxonomy" id="64517"/>
    <lineage>
        <taxon>Eukaryota</taxon>
        <taxon>Fungi</taxon>
        <taxon>Fungi incertae sedis</taxon>
        <taxon>Chytridiomycota</taxon>
        <taxon>Chytridiomycota incertae sedis</taxon>
        <taxon>Chytridiomycetes</taxon>
        <taxon>Rhizophlyctidales</taxon>
        <taxon>Rhizophlyctidaceae</taxon>
        <taxon>Rhizophlyctis</taxon>
    </lineage>
</organism>
<keyword evidence="15" id="KW-1185">Reference proteome</keyword>
<dbReference type="AlphaFoldDB" id="A0AAD5SKL4"/>
<comment type="cofactor">
    <cofactor evidence="1">
        <name>Cu(2+)</name>
        <dbReference type="ChEBI" id="CHEBI:29036"/>
    </cofactor>
</comment>
<dbReference type="GO" id="GO:0046872">
    <property type="term" value="F:metal ion binding"/>
    <property type="evidence" value="ECO:0007669"/>
    <property type="project" value="UniProtKB-KW"/>
</dbReference>
<keyword evidence="8" id="KW-0503">Monooxygenase</keyword>
<evidence type="ECO:0000256" key="11">
    <source>
        <dbReference type="ARBA" id="ARBA00046340"/>
    </source>
</evidence>
<evidence type="ECO:0000313" key="14">
    <source>
        <dbReference type="EMBL" id="KAJ3057173.1"/>
    </source>
</evidence>
<evidence type="ECO:0000256" key="3">
    <source>
        <dbReference type="ARBA" id="ARBA00022525"/>
    </source>
</evidence>
<dbReference type="GO" id="GO:0005576">
    <property type="term" value="C:extracellular region"/>
    <property type="evidence" value="ECO:0007669"/>
    <property type="project" value="UniProtKB-SubCell"/>
</dbReference>
<keyword evidence="4" id="KW-0479">Metal-binding</keyword>
<proteinExistence type="inferred from homology"/>
<comment type="caution">
    <text evidence="14">The sequence shown here is derived from an EMBL/GenBank/DDBJ whole genome shotgun (WGS) entry which is preliminary data.</text>
</comment>
<evidence type="ECO:0008006" key="16">
    <source>
        <dbReference type="Google" id="ProtNLM"/>
    </source>
</evidence>